<accession>A0A0G4JRT6</accession>
<sequence>MRTPMLMFIRKNPNKLSKLIMKKILLSDSFIYGKILYR</sequence>
<keyword evidence="2" id="KW-1185">Reference proteome</keyword>
<organism evidence="1 2">
    <name type="scientific">Brenneria goodwinii</name>
    <dbReference type="NCBI Taxonomy" id="1109412"/>
    <lineage>
        <taxon>Bacteria</taxon>
        <taxon>Pseudomonadati</taxon>
        <taxon>Pseudomonadota</taxon>
        <taxon>Gammaproteobacteria</taxon>
        <taxon>Enterobacterales</taxon>
        <taxon>Pectobacteriaceae</taxon>
        <taxon>Brenneria</taxon>
    </lineage>
</organism>
<dbReference type="AlphaFoldDB" id="A0A0G4JRT6"/>
<gene>
    <name evidence="1" type="ORF">BN1221_01045</name>
</gene>
<evidence type="ECO:0000313" key="1">
    <source>
        <dbReference type="EMBL" id="CPR14633.1"/>
    </source>
</evidence>
<dbReference type="EMBL" id="CGIG01000001">
    <property type="protein sequence ID" value="CPR14633.1"/>
    <property type="molecule type" value="Genomic_DNA"/>
</dbReference>
<dbReference type="Proteomes" id="UP000044377">
    <property type="component" value="Unassembled WGS sequence"/>
</dbReference>
<reference evidence="2" key="1">
    <citation type="submission" date="2015-01" db="EMBL/GenBank/DDBJ databases">
        <authorList>
            <person name="Paterson Steve"/>
        </authorList>
    </citation>
    <scope>NUCLEOTIDE SEQUENCE [LARGE SCALE GENOMIC DNA]</scope>
    <source>
        <strain evidence="2">OBR1</strain>
    </source>
</reference>
<protein>
    <submittedName>
        <fullName evidence="1">Uncharacterized protein</fullName>
    </submittedName>
</protein>
<dbReference type="STRING" id="1109412.BN1221_01045"/>
<name>A0A0G4JRT6_9GAMM</name>
<evidence type="ECO:0000313" key="2">
    <source>
        <dbReference type="Proteomes" id="UP000044377"/>
    </source>
</evidence>
<proteinExistence type="predicted"/>